<accession>A0A931AT19</accession>
<evidence type="ECO:0000313" key="3">
    <source>
        <dbReference type="Proteomes" id="UP000637757"/>
    </source>
</evidence>
<dbReference type="InterPro" id="IPR036166">
    <property type="entry name" value="YxeA-like_sf"/>
</dbReference>
<comment type="caution">
    <text evidence="2">The sequence shown here is derived from an EMBL/GenBank/DDBJ whole genome shotgun (WGS) entry which is preliminary data.</text>
</comment>
<dbReference type="PANTHER" id="PTHR36433">
    <property type="entry name" value="HYPOTHETICAL CYTOSOLIC PROTEIN"/>
    <property type="match status" value="1"/>
</dbReference>
<dbReference type="Proteomes" id="UP000637757">
    <property type="component" value="Unassembled WGS sequence"/>
</dbReference>
<reference evidence="2" key="1">
    <citation type="submission" date="2020-09" db="EMBL/GenBank/DDBJ databases">
        <title>Genomic insights into the novelty and pathogenicity of a unique biofilm-forming Enterococcus sp. bacteria (Enterococcus lacertideformus) identified in reptiles.</title>
        <authorList>
            <person name="Agius J.E."/>
            <person name="Phalen D.N."/>
            <person name="Rose K."/>
            <person name="Eden J.-S."/>
        </authorList>
    </citation>
    <scope>NUCLEOTIDE SEQUENCE</scope>
    <source>
        <strain evidence="2">PHRS 0518</strain>
    </source>
</reference>
<feature type="transmembrane region" description="Helical" evidence="1">
    <location>
        <begin position="6"/>
        <end position="27"/>
    </location>
</feature>
<dbReference type="AlphaFoldDB" id="A0A931AT19"/>
<dbReference type="Gene3D" id="2.40.50.480">
    <property type="match status" value="1"/>
</dbReference>
<protein>
    <submittedName>
        <fullName evidence="2">YxeA family protein</fullName>
    </submittedName>
</protein>
<keyword evidence="1" id="KW-0812">Transmembrane</keyword>
<name>A0A931AT19_9ENTE</name>
<dbReference type="SUPFAM" id="SSF159121">
    <property type="entry name" value="BC4932-like"/>
    <property type="match status" value="1"/>
</dbReference>
<evidence type="ECO:0000313" key="2">
    <source>
        <dbReference type="EMBL" id="MBF8807322.1"/>
    </source>
</evidence>
<keyword evidence="3" id="KW-1185">Reference proteome</keyword>
<dbReference type="PANTHER" id="PTHR36433:SF2">
    <property type="entry name" value="YXEA FAMILY PROTEIN"/>
    <property type="match status" value="1"/>
</dbReference>
<dbReference type="Pfam" id="PF06486">
    <property type="entry name" value="DUF1093"/>
    <property type="match status" value="1"/>
</dbReference>
<dbReference type="InterPro" id="IPR006542">
    <property type="entry name" value="DUF1093"/>
</dbReference>
<dbReference type="NCBIfam" id="TIGR01655">
    <property type="entry name" value="yxeA_fam"/>
    <property type="match status" value="1"/>
</dbReference>
<gene>
    <name evidence="2" type="ORF">IC227_01505</name>
</gene>
<proteinExistence type="predicted"/>
<keyword evidence="1" id="KW-1133">Transmembrane helix</keyword>
<keyword evidence="1" id="KW-0472">Membrane</keyword>
<sequence>MRKFLLGIILSMVILVLGFGIFVIGGLKFAEKMIMGGENYYVQITTDGEKEEAKGDRNEVTIQYQYTLPGYDKNGSEKTLIFNGQQPRPLRKGAYLKVTWNEHKGVTSYEEVKQKDIPKLAKEKLSKGIDENGKNR</sequence>
<evidence type="ECO:0000256" key="1">
    <source>
        <dbReference type="SAM" id="Phobius"/>
    </source>
</evidence>
<organism evidence="2 3">
    <name type="scientific">Enterococcus lacertideformus</name>
    <dbReference type="NCBI Taxonomy" id="2771493"/>
    <lineage>
        <taxon>Bacteria</taxon>
        <taxon>Bacillati</taxon>
        <taxon>Bacillota</taxon>
        <taxon>Bacilli</taxon>
        <taxon>Lactobacillales</taxon>
        <taxon>Enterococcaceae</taxon>
        <taxon>Enterococcus</taxon>
    </lineage>
</organism>
<dbReference type="EMBL" id="JADAKE010000005">
    <property type="protein sequence ID" value="MBF8807322.1"/>
    <property type="molecule type" value="Genomic_DNA"/>
</dbReference>